<gene>
    <name evidence="2" type="ORF">AWRI4233_LOCUS4545</name>
</gene>
<comment type="caution">
    <text evidence="2">The sequence shown here is derived from an EMBL/GenBank/DDBJ whole genome shotgun (WGS) entry which is preliminary data.</text>
</comment>
<name>A0A9N8JUD8_9PEZI</name>
<keyword evidence="1" id="KW-0812">Transmembrane</keyword>
<dbReference type="Proteomes" id="UP000714618">
    <property type="component" value="Unassembled WGS sequence"/>
</dbReference>
<sequence length="61" mass="6816">MIAGFEILRAWRGKRTNIDYPGHLSGLATGVFAGLYVRYKTAATSMTRKEFTPVQPEQPTN</sequence>
<protein>
    <recommendedName>
        <fullName evidence="4">Peptidase S54 rhomboid domain-containing protein</fullName>
    </recommendedName>
</protein>
<reference evidence="2" key="1">
    <citation type="submission" date="2020-06" db="EMBL/GenBank/DDBJ databases">
        <authorList>
            <person name="Onetto C."/>
        </authorList>
    </citation>
    <scope>NUCLEOTIDE SEQUENCE</scope>
</reference>
<evidence type="ECO:0000313" key="3">
    <source>
        <dbReference type="Proteomes" id="UP000714618"/>
    </source>
</evidence>
<accession>A0A9N8JUD8</accession>
<evidence type="ECO:0008006" key="4">
    <source>
        <dbReference type="Google" id="ProtNLM"/>
    </source>
</evidence>
<keyword evidence="3" id="KW-1185">Reference proteome</keyword>
<proteinExistence type="predicted"/>
<organism evidence="2 3">
    <name type="scientific">Aureobasidium mustum</name>
    <dbReference type="NCBI Taxonomy" id="2773714"/>
    <lineage>
        <taxon>Eukaryota</taxon>
        <taxon>Fungi</taxon>
        <taxon>Dikarya</taxon>
        <taxon>Ascomycota</taxon>
        <taxon>Pezizomycotina</taxon>
        <taxon>Dothideomycetes</taxon>
        <taxon>Dothideomycetidae</taxon>
        <taxon>Dothideales</taxon>
        <taxon>Saccotheciaceae</taxon>
        <taxon>Aureobasidium</taxon>
    </lineage>
</organism>
<evidence type="ECO:0000256" key="1">
    <source>
        <dbReference type="SAM" id="Phobius"/>
    </source>
</evidence>
<evidence type="ECO:0000313" key="2">
    <source>
        <dbReference type="EMBL" id="CAD0094355.1"/>
    </source>
</evidence>
<feature type="transmembrane region" description="Helical" evidence="1">
    <location>
        <begin position="20"/>
        <end position="39"/>
    </location>
</feature>
<keyword evidence="1" id="KW-0472">Membrane</keyword>
<dbReference type="EMBL" id="CAIJEO010000006">
    <property type="protein sequence ID" value="CAD0094355.1"/>
    <property type="molecule type" value="Genomic_DNA"/>
</dbReference>
<keyword evidence="1" id="KW-1133">Transmembrane helix</keyword>
<dbReference type="AlphaFoldDB" id="A0A9N8JUD8"/>